<dbReference type="AlphaFoldDB" id="A0A4V6A3I5"/>
<dbReference type="Proteomes" id="UP000298663">
    <property type="component" value="Unassembled WGS sequence"/>
</dbReference>
<proteinExistence type="predicted"/>
<evidence type="ECO:0000313" key="2">
    <source>
        <dbReference type="Proteomes" id="UP000298663"/>
    </source>
</evidence>
<dbReference type="STRING" id="34508.A0A4V6A3I5"/>
<evidence type="ECO:0000313" key="1">
    <source>
        <dbReference type="EMBL" id="TKR83085.1"/>
    </source>
</evidence>
<comment type="caution">
    <text evidence="1">The sequence shown here is derived from an EMBL/GenBank/DDBJ whole genome shotgun (WGS) entry which is preliminary data.</text>
</comment>
<name>A0A4V6A3I5_STECR</name>
<accession>A0A4V6A3I5</accession>
<keyword evidence="2" id="KW-1185">Reference proteome</keyword>
<organism evidence="1 2">
    <name type="scientific">Steinernema carpocapsae</name>
    <name type="common">Entomopathogenic nematode</name>
    <dbReference type="NCBI Taxonomy" id="34508"/>
    <lineage>
        <taxon>Eukaryota</taxon>
        <taxon>Metazoa</taxon>
        <taxon>Ecdysozoa</taxon>
        <taxon>Nematoda</taxon>
        <taxon>Chromadorea</taxon>
        <taxon>Rhabditida</taxon>
        <taxon>Tylenchina</taxon>
        <taxon>Panagrolaimomorpha</taxon>
        <taxon>Strongyloidoidea</taxon>
        <taxon>Steinernematidae</taxon>
        <taxon>Steinernema</taxon>
    </lineage>
</organism>
<dbReference type="OrthoDB" id="10523689at2759"/>
<protein>
    <submittedName>
        <fullName evidence="1">Uncharacterized protein</fullName>
    </submittedName>
</protein>
<sequence length="121" mass="14077">MNDLKRESVLECAALLYAAPYSYYLKNKDKYLTIVWHHDLIDNSKKTILDLFHKLQIPSECVPAALKCLDYDSQDGTFISRKVMSKIKATEPSDEEINRLKLYSKHMDIPEWILLGQQQSN</sequence>
<dbReference type="EMBL" id="AZBU02000004">
    <property type="protein sequence ID" value="TKR83085.1"/>
    <property type="molecule type" value="Genomic_DNA"/>
</dbReference>
<reference evidence="1 2" key="2">
    <citation type="journal article" date="2019" name="G3 (Bethesda)">
        <title>Hybrid Assembly of the Genome of the Entomopathogenic Nematode Steinernema carpocapsae Identifies the X-Chromosome.</title>
        <authorList>
            <person name="Serra L."/>
            <person name="Macchietto M."/>
            <person name="Macias-Munoz A."/>
            <person name="McGill C.J."/>
            <person name="Rodriguez I.M."/>
            <person name="Rodriguez B."/>
            <person name="Murad R."/>
            <person name="Mortazavi A."/>
        </authorList>
    </citation>
    <scope>NUCLEOTIDE SEQUENCE [LARGE SCALE GENOMIC DNA]</scope>
    <source>
        <strain evidence="1 2">ALL</strain>
    </source>
</reference>
<reference evidence="1 2" key="1">
    <citation type="journal article" date="2015" name="Genome Biol.">
        <title>Comparative genomics of Steinernema reveals deeply conserved gene regulatory networks.</title>
        <authorList>
            <person name="Dillman A.R."/>
            <person name="Macchietto M."/>
            <person name="Porter C.F."/>
            <person name="Rogers A."/>
            <person name="Williams B."/>
            <person name="Antoshechkin I."/>
            <person name="Lee M.M."/>
            <person name="Goodwin Z."/>
            <person name="Lu X."/>
            <person name="Lewis E.E."/>
            <person name="Goodrich-Blair H."/>
            <person name="Stock S.P."/>
            <person name="Adams B.J."/>
            <person name="Sternberg P.W."/>
            <person name="Mortazavi A."/>
        </authorList>
    </citation>
    <scope>NUCLEOTIDE SEQUENCE [LARGE SCALE GENOMIC DNA]</scope>
    <source>
        <strain evidence="1 2">ALL</strain>
    </source>
</reference>
<gene>
    <name evidence="1" type="ORF">L596_016734</name>
</gene>